<proteinExistence type="predicted"/>
<dbReference type="Pfam" id="PF14559">
    <property type="entry name" value="TPR_19"/>
    <property type="match status" value="1"/>
</dbReference>
<evidence type="ECO:0000256" key="2">
    <source>
        <dbReference type="PROSITE-ProRule" id="PRU00339"/>
    </source>
</evidence>
<evidence type="ECO:0000313" key="4">
    <source>
        <dbReference type="EMBL" id="SFN92315.1"/>
    </source>
</evidence>
<evidence type="ECO:0000313" key="5">
    <source>
        <dbReference type="Proteomes" id="UP000198599"/>
    </source>
</evidence>
<dbReference type="SMART" id="SM00028">
    <property type="entry name" value="TPR"/>
    <property type="match status" value="4"/>
</dbReference>
<dbReference type="SUPFAM" id="SSF48695">
    <property type="entry name" value="Multiheme cytochromes"/>
    <property type="match status" value="1"/>
</dbReference>
<evidence type="ECO:0000256" key="1">
    <source>
        <dbReference type="ARBA" id="ARBA00022729"/>
    </source>
</evidence>
<dbReference type="PANTHER" id="PTHR35038">
    <property type="entry name" value="DISSIMILATORY SULFITE REDUCTASE SIRA"/>
    <property type="match status" value="1"/>
</dbReference>
<dbReference type="EMBL" id="FOVP01000011">
    <property type="protein sequence ID" value="SFN92315.1"/>
    <property type="molecule type" value="Genomic_DNA"/>
</dbReference>
<dbReference type="RefSeq" id="WP_177193847.1">
    <property type="nucleotide sequence ID" value="NZ_FOVP01000011.1"/>
</dbReference>
<dbReference type="PANTHER" id="PTHR35038:SF8">
    <property type="entry name" value="C-TYPE POLYHEME CYTOCHROME OMCC"/>
    <property type="match status" value="1"/>
</dbReference>
<accession>A0A1I5CZ91</accession>
<dbReference type="STRING" id="1005928.SAMN04487859_11182"/>
<keyword evidence="2" id="KW-0802">TPR repeat</keyword>
<dbReference type="SUPFAM" id="SSF48452">
    <property type="entry name" value="TPR-like"/>
    <property type="match status" value="1"/>
</dbReference>
<feature type="domain" description="Doubled CXXCH motif" evidence="3">
    <location>
        <begin position="339"/>
        <end position="368"/>
    </location>
</feature>
<dbReference type="InterPro" id="IPR036280">
    <property type="entry name" value="Multihaem_cyt_sf"/>
</dbReference>
<dbReference type="Gene3D" id="1.10.1130.10">
    <property type="entry name" value="Flavocytochrome C3, Chain A"/>
    <property type="match status" value="2"/>
</dbReference>
<sequence>MSKLHIMFWGFVGLFSVFGHAGWANPTSEVVIEFLKGEGIQVSSGAAAGYVPDRVCAECHADKAESFAEMGMARSMYRPAKDKIIEDLDAMPYYHEPSQRHYTMEWRGDEMWFQRYGKTADGTKIDEFSVKVDWIMGSGNHVRVYLYQTADGALFQLPLGWYTQTGKWAMAPGYESANHDGVLRDIHQRCIGCHNAFGELSERSGMKGHIGLYPQDLPEGIGCQRCHGPGSEHVYRAYSGEGEMEDLRSAIVNPGKLPRERLYSICYGCHMQSNVAVNAQLRLGRDHYSFRPGEDLRDFIMQLDIKEAEQSREERFEINHHPYRLEQSTCFIQSKGELGCLSCHDPHVKIKPEQRAAHYRKACLSCHELDDDGLPAIEETEATHPQIAATDDCTTCHMPERRTEDVVEVWMTDHRIVRHIEPEVERMREIESVDPVVERVFLQNPNSGVPKAEASMLQLMAILDYSKNKMDFAVRDLEKLLGQTQTPHFEPWLTLIEAYITNRNYAKARQIAAATLKRAPDNPKVINAVAVSLYATGEKAQAIEILKKAAKEMPDLVFFRLTLAKFLAAEGKLDEALHYAESVVDQRPNQWQAWALIANLAQAKNDNERALEAYLRTLEIRPVSPAIRKKTVSLLQAEGRQDDAARHQSRLKP</sequence>
<keyword evidence="5" id="KW-1185">Reference proteome</keyword>
<reference evidence="5" key="1">
    <citation type="submission" date="2016-10" db="EMBL/GenBank/DDBJ databases">
        <authorList>
            <person name="Varghese N."/>
            <person name="Submissions S."/>
        </authorList>
    </citation>
    <scope>NUCLEOTIDE SEQUENCE [LARGE SCALE GENOMIC DNA]</scope>
    <source>
        <strain evidence="5">DSM 28463</strain>
    </source>
</reference>
<dbReference type="Pfam" id="PF09699">
    <property type="entry name" value="Paired_CXXCH_1"/>
    <property type="match status" value="1"/>
</dbReference>
<gene>
    <name evidence="4" type="ORF">SAMN04487859_11182</name>
</gene>
<protein>
    <submittedName>
        <fullName evidence="4">Doubled CXXCH motif (Paired_CXXCH_1)</fullName>
    </submittedName>
</protein>
<dbReference type="InterPro" id="IPR051829">
    <property type="entry name" value="Multiheme_Cytochr_ET"/>
</dbReference>
<dbReference type="InterPro" id="IPR011990">
    <property type="entry name" value="TPR-like_helical_dom_sf"/>
</dbReference>
<feature type="repeat" description="TPR" evidence="2">
    <location>
        <begin position="591"/>
        <end position="624"/>
    </location>
</feature>
<name>A0A1I5CZ91_9RHOB</name>
<dbReference type="PROSITE" id="PS50005">
    <property type="entry name" value="TPR"/>
    <property type="match status" value="1"/>
</dbReference>
<keyword evidence="1" id="KW-0732">Signal</keyword>
<organism evidence="4 5">
    <name type="scientific">Roseovarius lutimaris</name>
    <dbReference type="NCBI Taxonomy" id="1005928"/>
    <lineage>
        <taxon>Bacteria</taxon>
        <taxon>Pseudomonadati</taxon>
        <taxon>Pseudomonadota</taxon>
        <taxon>Alphaproteobacteria</taxon>
        <taxon>Rhodobacterales</taxon>
        <taxon>Roseobacteraceae</taxon>
        <taxon>Roseovarius</taxon>
    </lineage>
</organism>
<dbReference type="InterPro" id="IPR019734">
    <property type="entry name" value="TPR_rpt"/>
</dbReference>
<dbReference type="AlphaFoldDB" id="A0A1I5CZ91"/>
<evidence type="ECO:0000259" key="3">
    <source>
        <dbReference type="Pfam" id="PF09699"/>
    </source>
</evidence>
<dbReference type="Gene3D" id="1.25.40.10">
    <property type="entry name" value="Tetratricopeptide repeat domain"/>
    <property type="match status" value="1"/>
</dbReference>
<dbReference type="Proteomes" id="UP000198599">
    <property type="component" value="Unassembled WGS sequence"/>
</dbReference>
<dbReference type="InterPro" id="IPR010177">
    <property type="entry name" value="Paired_CXXCH_1"/>
</dbReference>